<dbReference type="OMA" id="AMEAWWC"/>
<dbReference type="HOGENOM" id="CLU_2516357_0_0_1"/>
<protein>
    <submittedName>
        <fullName evidence="1">Uncharacterized protein</fullName>
    </submittedName>
</protein>
<dbReference type="AlphaFoldDB" id="I1Q8V7"/>
<dbReference type="EnsemblPlants" id="ORGLA07G0054900.1">
    <property type="protein sequence ID" value="ORGLA07G0054900.1"/>
    <property type="gene ID" value="ORGLA07G0054900"/>
</dbReference>
<sequence length="85" mass="9581">MGFLGFLWRRATATACASSERRGWPALAAGDGLAGVTSARVQQRWPSPALIQHRRWEFETELTSTAVGRPDWSPAMEAWWRIVRP</sequence>
<dbReference type="Proteomes" id="UP000007306">
    <property type="component" value="Chromosome 7"/>
</dbReference>
<evidence type="ECO:0000313" key="1">
    <source>
        <dbReference type="EnsemblPlants" id="ORGLA07G0054900.1"/>
    </source>
</evidence>
<proteinExistence type="predicted"/>
<evidence type="ECO:0000313" key="2">
    <source>
        <dbReference type="Proteomes" id="UP000007306"/>
    </source>
</evidence>
<name>I1Q8V7_ORYGL</name>
<reference evidence="1" key="1">
    <citation type="submission" date="2015-06" db="UniProtKB">
        <authorList>
            <consortium name="EnsemblPlants"/>
        </authorList>
    </citation>
    <scope>IDENTIFICATION</scope>
</reference>
<organism evidence="1 2">
    <name type="scientific">Oryza glaberrima</name>
    <name type="common">African rice</name>
    <dbReference type="NCBI Taxonomy" id="4538"/>
    <lineage>
        <taxon>Eukaryota</taxon>
        <taxon>Viridiplantae</taxon>
        <taxon>Streptophyta</taxon>
        <taxon>Embryophyta</taxon>
        <taxon>Tracheophyta</taxon>
        <taxon>Spermatophyta</taxon>
        <taxon>Magnoliopsida</taxon>
        <taxon>Liliopsida</taxon>
        <taxon>Poales</taxon>
        <taxon>Poaceae</taxon>
        <taxon>BOP clade</taxon>
        <taxon>Oryzoideae</taxon>
        <taxon>Oryzeae</taxon>
        <taxon>Oryzinae</taxon>
        <taxon>Oryza</taxon>
    </lineage>
</organism>
<accession>I1Q8V7</accession>
<reference evidence="1 2" key="2">
    <citation type="submission" date="2018-04" db="EMBL/GenBank/DDBJ databases">
        <title>OglaRS2 (Oryza glaberrima Reference Sequence Version 2).</title>
        <authorList>
            <person name="Zhang J."/>
            <person name="Kudrna D."/>
            <person name="Lee S."/>
            <person name="Talag J."/>
            <person name="Rajasekar S."/>
            <person name="Wing R.A."/>
        </authorList>
    </citation>
    <scope>NUCLEOTIDE SEQUENCE [LARGE SCALE GENOMIC DNA]</scope>
    <source>
        <strain evidence="1 2">cv. IRGC 96717</strain>
    </source>
</reference>
<keyword evidence="2" id="KW-1185">Reference proteome</keyword>
<dbReference type="Gramene" id="ORGLA07G0054900.1">
    <property type="protein sequence ID" value="ORGLA07G0054900.1"/>
    <property type="gene ID" value="ORGLA07G0054900"/>
</dbReference>